<keyword evidence="3" id="KW-1000">Mitochondrion outer membrane</keyword>
<sequence length="834" mass="93607">MEQKSVLLSALGVGVGLGIGLASGQSLGRWANGSGSVEDGLTGLQIEQELVRQIVDGRESTVTFDEFPYFLSERTRLLLRSAAYVHLKEFDISKHTRNLAPASRAILLSGPAELYQQMLAKALSHYFESKLLLLDITDFSIKIQSKYGCTKREPFHKRSISELTLDKVSSLMGSFSMLSQREVEPRGTLRRHTSGNDLKSRSFDSSNRPPRHKRNASAASDISSISFRSSVSASRKRSTNLCFDEKLFLQSLYKVLVSVSETNPLIIYLRDVEKLLESERFYKLFQRLLNKISGPVLILGSRVLEPEDDCQEVTEGVSALFPYNIEIRPPEDESQLVSWKNRLEDDMKMIQFQDNKNHIAEVLAANDLQCDDLASICHADTMCLSNHIDEIVISAISYHLMHNKEPEYRNGKLVISSKSLSHGLSIFQEGGNRSFEDSMKLDTTNTDSKRKGGGVCSKSESKTETSSPESKNESEKSLPSNKNDNPLPPKAPEVVPDNEFEKRIRPEVIPANEIGVTFADIGSLDETKDSLQELVMLPLRRPDLFKGGLLKPCRGILLFGPPGTGKTMLAKAIANEAGASFINVSMSTITSKWFGEDEKNVRALFTLAAKVSPTIIFVDEVDSMLGQRTRVGEHEAMRKIKNEFMTHWDGLMTKPGERILVLAATNRPFDLDEAIIRRFERRIMVGLPSIESREKILRTLLSKEKTDDLDFHELGQMTEGYSGSDLKNLCITAAYRPVRELIQQERLKDQERKKREEAGKSTEEPKEGKEEEAEASVERDITLRPLNMEDMRKAKNQVAASFASEGSGMNELKQWNDLYGEGGSRKKEQLTYFL</sequence>
<evidence type="ECO:0000256" key="3">
    <source>
        <dbReference type="ARBA" id="ARBA00022787"/>
    </source>
</evidence>
<dbReference type="InterPro" id="IPR056653">
    <property type="entry name" value="DUF7751"/>
</dbReference>
<dbReference type="InterPro" id="IPR051701">
    <property type="entry name" value="Mito_OM_Translocase_MSP1"/>
</dbReference>
<feature type="compositionally biased region" description="Basic and acidic residues" evidence="6">
    <location>
        <begin position="746"/>
        <end position="769"/>
    </location>
</feature>
<dbReference type="Pfam" id="PF17862">
    <property type="entry name" value="AAA_lid_3"/>
    <property type="match status" value="1"/>
</dbReference>
<dbReference type="Gene3D" id="3.40.50.300">
    <property type="entry name" value="P-loop containing nucleotide triphosphate hydrolases"/>
    <property type="match status" value="1"/>
</dbReference>
<dbReference type="InterPro" id="IPR003959">
    <property type="entry name" value="ATPase_AAA_core"/>
</dbReference>
<dbReference type="InterPro" id="IPR003593">
    <property type="entry name" value="AAA+_ATPase"/>
</dbReference>
<dbReference type="PANTHER" id="PTHR45644">
    <property type="entry name" value="AAA ATPASE, PUTATIVE (AFU_ORTHOLOGUE AFUA_2G12920)-RELATED-RELATED"/>
    <property type="match status" value="1"/>
</dbReference>
<feature type="region of interest" description="Disordered" evidence="6">
    <location>
        <begin position="746"/>
        <end position="787"/>
    </location>
</feature>
<dbReference type="AlphaFoldDB" id="A0A1J3K2G0"/>
<evidence type="ECO:0000256" key="2">
    <source>
        <dbReference type="ARBA" id="ARBA00022741"/>
    </source>
</evidence>
<keyword evidence="2" id="KW-0547">Nucleotide-binding</keyword>
<dbReference type="Pfam" id="PF24933">
    <property type="entry name" value="DUF7751"/>
    <property type="match status" value="1"/>
</dbReference>
<feature type="domain" description="AAA+ ATPase" evidence="7">
    <location>
        <begin position="552"/>
        <end position="689"/>
    </location>
</feature>
<feature type="compositionally biased region" description="Basic and acidic residues" evidence="6">
    <location>
        <begin position="776"/>
        <end position="787"/>
    </location>
</feature>
<dbReference type="PROSITE" id="PS00674">
    <property type="entry name" value="AAA"/>
    <property type="match status" value="1"/>
</dbReference>
<evidence type="ECO:0000313" key="8">
    <source>
        <dbReference type="EMBL" id="JAU98883.1"/>
    </source>
</evidence>
<name>A0A1J3K2G0_NOCCA</name>
<keyword evidence="3" id="KW-0472">Membrane</keyword>
<dbReference type="EMBL" id="GEVM01007055">
    <property type="protein sequence ID" value="JAU98883.1"/>
    <property type="molecule type" value="Transcribed_RNA"/>
</dbReference>
<accession>A0A1J3K2G0</accession>
<dbReference type="InterPro" id="IPR003960">
    <property type="entry name" value="ATPase_AAA_CS"/>
</dbReference>
<dbReference type="SUPFAM" id="SSF52540">
    <property type="entry name" value="P-loop containing nucleoside triphosphate hydrolases"/>
    <property type="match status" value="1"/>
</dbReference>
<evidence type="ECO:0000256" key="1">
    <source>
        <dbReference type="ARBA" id="ARBA00004572"/>
    </source>
</evidence>
<keyword evidence="5" id="KW-0496">Mitochondrion</keyword>
<dbReference type="Gene3D" id="1.10.8.60">
    <property type="match status" value="1"/>
</dbReference>
<dbReference type="GO" id="GO:0005524">
    <property type="term" value="F:ATP binding"/>
    <property type="evidence" value="ECO:0007669"/>
    <property type="project" value="UniProtKB-KW"/>
</dbReference>
<reference evidence="8" key="1">
    <citation type="submission" date="2016-07" db="EMBL/GenBank/DDBJ databases">
        <title>De novo transcriptome assembly of four accessions of the metal hyperaccumulator plant Noccaea caerulescens.</title>
        <authorList>
            <person name="Blande D."/>
            <person name="Halimaa P."/>
            <person name="Tervahauta A.I."/>
            <person name="Aarts M.G."/>
            <person name="Karenlampi S.O."/>
        </authorList>
    </citation>
    <scope>NUCLEOTIDE SEQUENCE</scope>
</reference>
<protein>
    <submittedName>
        <fullName evidence="8">Spastin</fullName>
    </submittedName>
</protein>
<gene>
    <name evidence="8" type="ORF">MP_TR4534_c0_g1_i1_g.11951</name>
</gene>
<feature type="region of interest" description="Disordered" evidence="6">
    <location>
        <begin position="435"/>
        <end position="496"/>
    </location>
</feature>
<dbReference type="SMART" id="SM00382">
    <property type="entry name" value="AAA"/>
    <property type="match status" value="1"/>
</dbReference>
<dbReference type="InterPro" id="IPR041569">
    <property type="entry name" value="AAA_lid_3"/>
</dbReference>
<dbReference type="InterPro" id="IPR027417">
    <property type="entry name" value="P-loop_NTPase"/>
</dbReference>
<dbReference type="GO" id="GO:0016887">
    <property type="term" value="F:ATP hydrolysis activity"/>
    <property type="evidence" value="ECO:0007669"/>
    <property type="project" value="InterPro"/>
</dbReference>
<dbReference type="Pfam" id="PF00004">
    <property type="entry name" value="AAA"/>
    <property type="match status" value="1"/>
</dbReference>
<organism evidence="8">
    <name type="scientific">Noccaea caerulescens</name>
    <name type="common">Alpine penny-cress</name>
    <name type="synonym">Thlaspi caerulescens</name>
    <dbReference type="NCBI Taxonomy" id="107243"/>
    <lineage>
        <taxon>Eukaryota</taxon>
        <taxon>Viridiplantae</taxon>
        <taxon>Streptophyta</taxon>
        <taxon>Embryophyta</taxon>
        <taxon>Tracheophyta</taxon>
        <taxon>Spermatophyta</taxon>
        <taxon>Magnoliopsida</taxon>
        <taxon>eudicotyledons</taxon>
        <taxon>Gunneridae</taxon>
        <taxon>Pentapetalae</taxon>
        <taxon>rosids</taxon>
        <taxon>malvids</taxon>
        <taxon>Brassicales</taxon>
        <taxon>Brassicaceae</taxon>
        <taxon>Coluteocarpeae</taxon>
        <taxon>Noccaea</taxon>
    </lineage>
</organism>
<evidence type="ECO:0000256" key="6">
    <source>
        <dbReference type="SAM" id="MobiDB-lite"/>
    </source>
</evidence>
<dbReference type="GO" id="GO:0005741">
    <property type="term" value="C:mitochondrial outer membrane"/>
    <property type="evidence" value="ECO:0007669"/>
    <property type="project" value="UniProtKB-SubCell"/>
</dbReference>
<keyword evidence="4" id="KW-0067">ATP-binding</keyword>
<feature type="region of interest" description="Disordered" evidence="6">
    <location>
        <begin position="182"/>
        <end position="220"/>
    </location>
</feature>
<comment type="subcellular location">
    <subcellularLocation>
        <location evidence="1">Mitochondrion outer membrane</location>
        <topology evidence="1">Single-pass membrane protein</topology>
    </subcellularLocation>
</comment>
<evidence type="ECO:0000259" key="7">
    <source>
        <dbReference type="SMART" id="SM00382"/>
    </source>
</evidence>
<dbReference type="FunFam" id="3.40.50.300:FF:000416">
    <property type="entry name" value="p-loop nucleoside triphosphate hydrolase superfamily protein"/>
    <property type="match status" value="1"/>
</dbReference>
<dbReference type="PANTHER" id="PTHR45644:SF83">
    <property type="entry name" value="P-LOOP CONTAINING NUCLEOSIDE TRIPHOSPHATE HYDROLASES SUPERFAMILY PROTEIN"/>
    <property type="match status" value="1"/>
</dbReference>
<proteinExistence type="predicted"/>
<evidence type="ECO:0000256" key="4">
    <source>
        <dbReference type="ARBA" id="ARBA00022840"/>
    </source>
</evidence>
<evidence type="ECO:0000256" key="5">
    <source>
        <dbReference type="ARBA" id="ARBA00023128"/>
    </source>
</evidence>